<evidence type="ECO:0000259" key="20">
    <source>
        <dbReference type="PROSITE" id="PS50158"/>
    </source>
</evidence>
<keyword evidence="3" id="KW-0645">Protease</keyword>
<dbReference type="GO" id="GO:0006310">
    <property type="term" value="P:DNA recombination"/>
    <property type="evidence" value="ECO:0007669"/>
    <property type="project" value="UniProtKB-KW"/>
</dbReference>
<organism evidence="22 23">
    <name type="scientific">Trichinella nativa</name>
    <dbReference type="NCBI Taxonomy" id="6335"/>
    <lineage>
        <taxon>Eukaryota</taxon>
        <taxon>Metazoa</taxon>
        <taxon>Ecdysozoa</taxon>
        <taxon>Nematoda</taxon>
        <taxon>Enoplea</taxon>
        <taxon>Dorylaimia</taxon>
        <taxon>Trichinellida</taxon>
        <taxon>Trichinellidae</taxon>
        <taxon>Trichinella</taxon>
    </lineage>
</organism>
<dbReference type="SUPFAM" id="SSF57756">
    <property type="entry name" value="Retrovirus zinc finger-like domains"/>
    <property type="match status" value="1"/>
</dbReference>
<accession>A0A0V1LPQ0</accession>
<keyword evidence="15" id="KW-0917">Virion maturation</keyword>
<keyword evidence="14" id="KW-0808">Transferase</keyword>
<dbReference type="GO" id="GO:0042575">
    <property type="term" value="C:DNA polymerase complex"/>
    <property type="evidence" value="ECO:0007669"/>
    <property type="project" value="UniProtKB-ARBA"/>
</dbReference>
<feature type="region of interest" description="Disordered" evidence="19">
    <location>
        <begin position="1098"/>
        <end position="1120"/>
    </location>
</feature>
<dbReference type="InterPro" id="IPR001584">
    <property type="entry name" value="Integrase_cat-core"/>
</dbReference>
<evidence type="ECO:0000256" key="16">
    <source>
        <dbReference type="ARBA" id="ARBA00023172"/>
    </source>
</evidence>
<reference evidence="22 23" key="1">
    <citation type="submission" date="2015-05" db="EMBL/GenBank/DDBJ databases">
        <title>Evolution of Trichinella species and genotypes.</title>
        <authorList>
            <person name="Korhonen P.K."/>
            <person name="Edoardo P."/>
            <person name="Giuseppe L.R."/>
            <person name="Gasser R.B."/>
        </authorList>
    </citation>
    <scope>NUCLEOTIDE SEQUENCE [LARGE SCALE GENOMIC DNA]</scope>
    <source>
        <strain evidence="22">ISS10</strain>
    </source>
</reference>
<evidence type="ECO:0000313" key="23">
    <source>
        <dbReference type="Proteomes" id="UP000054721"/>
    </source>
</evidence>
<dbReference type="GO" id="GO:0004519">
    <property type="term" value="F:endonuclease activity"/>
    <property type="evidence" value="ECO:0007669"/>
    <property type="project" value="UniProtKB-KW"/>
</dbReference>
<dbReference type="InterPro" id="IPR025724">
    <property type="entry name" value="GAG-pre-integrase_dom"/>
</dbReference>
<dbReference type="InterPro" id="IPR012337">
    <property type="entry name" value="RNaseH-like_sf"/>
</dbReference>
<dbReference type="SUPFAM" id="SSF53098">
    <property type="entry name" value="Ribonuclease H-like"/>
    <property type="match status" value="1"/>
</dbReference>
<dbReference type="AlphaFoldDB" id="A0A0V1LPQ0"/>
<keyword evidence="14" id="KW-0239">DNA-directed DNA polymerase</keyword>
<evidence type="ECO:0000256" key="17">
    <source>
        <dbReference type="ARBA" id="ARBA00023268"/>
    </source>
</evidence>
<evidence type="ECO:0000256" key="5">
    <source>
        <dbReference type="ARBA" id="ARBA00022723"/>
    </source>
</evidence>
<name>A0A0V1LPQ0_9BILA</name>
<dbReference type="STRING" id="6335.A0A0V1LPQ0"/>
<evidence type="ECO:0000256" key="4">
    <source>
        <dbReference type="ARBA" id="ARBA00022722"/>
    </source>
</evidence>
<dbReference type="Gene3D" id="3.30.420.10">
    <property type="entry name" value="Ribonuclease H-like superfamily/Ribonuclease H"/>
    <property type="match status" value="1"/>
</dbReference>
<dbReference type="InterPro" id="IPR057670">
    <property type="entry name" value="SH3_retrovirus"/>
</dbReference>
<dbReference type="PANTHER" id="PTHR42648:SF11">
    <property type="entry name" value="TRANSPOSON TY4-P GAG-POL POLYPROTEIN"/>
    <property type="match status" value="1"/>
</dbReference>
<dbReference type="GO" id="GO:0008270">
    <property type="term" value="F:zinc ion binding"/>
    <property type="evidence" value="ECO:0007669"/>
    <property type="project" value="UniProtKB-KW"/>
</dbReference>
<dbReference type="GO" id="GO:0005524">
    <property type="term" value="F:ATP binding"/>
    <property type="evidence" value="ECO:0007669"/>
    <property type="project" value="UniProtKB-KW"/>
</dbReference>
<keyword evidence="16" id="KW-0233">DNA recombination</keyword>
<evidence type="ECO:0000256" key="2">
    <source>
        <dbReference type="ARBA" id="ARBA00022612"/>
    </source>
</evidence>
<dbReference type="GO" id="GO:0003887">
    <property type="term" value="F:DNA-directed DNA polymerase activity"/>
    <property type="evidence" value="ECO:0007669"/>
    <property type="project" value="UniProtKB-KW"/>
</dbReference>
<sequence length="1177" mass="133379">MKNYLVDAGLWHCVENENVDHELDQRALAKINLSIKPCASGDVRKAMTAKQAWEKLRCAYEDIGLVRRIGLYSSLFKTRFEECGSMTAYIDRITGIADQLESIGIPLDNETVGGIILGGLLIEFQPLILGIQGSNQKITVEFVKGLLLQNNVQQLVSLLPKDENCAFVSQSAKEKVKERCNRRCFKCKQTGHILAKCPFVVNDRRLSKNQKKSDKHLAASTNFAASCLLIQKTTDGDKDWFLDSGATTHLTHREDWMEEYNGRTTHTVAIANGTNITTKGCGVVKIPLATEKTLVAHDVRHAPELALNLLSVSRIAAQKKTLIFDENGCRIVDLAIEVPRQHILGTATQYNGLYRLNRRHHWAMAVQDVPNLWHRRLGHLSRGSMKLLQDGQGTGIPSDAITKTDCVTCLKGKQCRSPFSKSATKRSKEVLELVHSDICGPMQNEALPKFKDFIAMVERQTSKRVKCLRTDNGREYVNNMFAEFLMRKGIRHERTIPETPQQNGVAERMNRTLVEKARTMLIDANLSLDLWAEAVGTANYLRNRCPTKALRKVTPEEAWSGRKPNLAHLKIFGCLAMVHVASGQRKKWDPKSEERIFVGYCETSKGYLIVLWTVKRRRYSGSTEMDPNPSVPPKVDTDSNESTGQSPQPSVKTSPEELRRPPRNRFPNRNIFNADFLLFQTQVREQSDPISYEEALNRPDAKEWLKAINEELASHHENQSWEPAVLPPHKKAIKSKWVFKTKYKEDGTIEKRKARLVARGYSQRQGIDYEDTFAPTLGYSLLRYLLSLAAKYNLEVDQMDVVTAFLNPNLNEEIYMELPTGYGMLDDTHRSFGLNRLKNEPCIYFLRKNEIFLAVGVYVDDLLILSNNESSKNELKMALCERFKMKDLGRAHWCQGIRIVQDVENGTLSIDQEQYIEKMLYRFRMSDCKGVKTPLDPNQILSKAMMLRSDEEIKQMHAVPYREAVGCLVYLSQSCRPDICHAVGIVSRFFDNPGKAHWTAVKRIFRYLKYTKTAKLIYRRTENALTVYSDSDWGNDRDDRRSISGCVVCHSGAAIAWTSKKQRTVALSTTEAEYMALSHAAQETAWLRSLQSELEKESSKPTLLRDNSGAVSISTGQSSSARTRHIDIRHHFVKEKIQEGETEMRQIPSADNAADMFTKALTPSRLAACMKVIGMAA</sequence>
<evidence type="ECO:0000256" key="13">
    <source>
        <dbReference type="ARBA" id="ARBA00022918"/>
    </source>
</evidence>
<keyword evidence="5" id="KW-0479">Metal-binding</keyword>
<evidence type="ECO:0000259" key="21">
    <source>
        <dbReference type="PROSITE" id="PS50994"/>
    </source>
</evidence>
<dbReference type="InterPro" id="IPR043502">
    <property type="entry name" value="DNA/RNA_pol_sf"/>
</dbReference>
<dbReference type="Pfam" id="PF25597">
    <property type="entry name" value="SH3_retrovirus"/>
    <property type="match status" value="1"/>
</dbReference>
<feature type="domain" description="Integrase catalytic" evidence="21">
    <location>
        <begin position="468"/>
        <end position="563"/>
    </location>
</feature>
<evidence type="ECO:0000313" key="22">
    <source>
        <dbReference type="EMBL" id="KRZ61510.1"/>
    </source>
</evidence>
<comment type="function">
    <text evidence="1">The aspartyl protease (PR) mediates the proteolytic cleavages of the Gag and Gag-Pol polyproteins after assembly of the VLP.</text>
</comment>
<dbReference type="Pfam" id="PF22936">
    <property type="entry name" value="Pol_BBD"/>
    <property type="match status" value="1"/>
</dbReference>
<dbReference type="InterPro" id="IPR001878">
    <property type="entry name" value="Znf_CCHC"/>
</dbReference>
<dbReference type="GO" id="GO:0003964">
    <property type="term" value="F:RNA-directed DNA polymerase activity"/>
    <property type="evidence" value="ECO:0007669"/>
    <property type="project" value="UniProtKB-KW"/>
</dbReference>
<protein>
    <submittedName>
        <fullName evidence="22">Retrovirus-related Pol polyprotein from transposon TNT 1-94</fullName>
    </submittedName>
</protein>
<evidence type="ECO:0000256" key="14">
    <source>
        <dbReference type="ARBA" id="ARBA00022932"/>
    </source>
</evidence>
<dbReference type="InterPro" id="IPR054722">
    <property type="entry name" value="PolX-like_BBD"/>
</dbReference>
<dbReference type="CDD" id="cd09272">
    <property type="entry name" value="RNase_HI_RT_Ty1"/>
    <property type="match status" value="1"/>
</dbReference>
<feature type="region of interest" description="Disordered" evidence="19">
    <location>
        <begin position="620"/>
        <end position="668"/>
    </location>
</feature>
<feature type="compositionally biased region" description="Polar residues" evidence="19">
    <location>
        <begin position="1109"/>
        <end position="1120"/>
    </location>
</feature>
<dbReference type="Pfam" id="PF13976">
    <property type="entry name" value="gag_pre-integrs"/>
    <property type="match status" value="1"/>
</dbReference>
<keyword evidence="12" id="KW-0229">DNA integration</keyword>
<dbReference type="GO" id="GO:0006508">
    <property type="term" value="P:proteolysis"/>
    <property type="evidence" value="ECO:0007669"/>
    <property type="project" value="UniProtKB-KW"/>
</dbReference>
<dbReference type="GO" id="GO:0015074">
    <property type="term" value="P:DNA integration"/>
    <property type="evidence" value="ECO:0007669"/>
    <property type="project" value="UniProtKB-KW"/>
</dbReference>
<evidence type="ECO:0000256" key="11">
    <source>
        <dbReference type="ARBA" id="ARBA00022842"/>
    </source>
</evidence>
<keyword evidence="9" id="KW-0378">Hydrolase</keyword>
<dbReference type="InterPro" id="IPR013103">
    <property type="entry name" value="RVT_2"/>
</dbReference>
<proteinExistence type="predicted"/>
<dbReference type="GO" id="GO:0019899">
    <property type="term" value="F:enzyme binding"/>
    <property type="evidence" value="ECO:0007669"/>
    <property type="project" value="UniProtKB-ARBA"/>
</dbReference>
<evidence type="ECO:0000256" key="9">
    <source>
        <dbReference type="ARBA" id="ARBA00022801"/>
    </source>
</evidence>
<keyword evidence="14" id="KW-0548">Nucleotidyltransferase</keyword>
<dbReference type="InterPro" id="IPR036875">
    <property type="entry name" value="Znf_CCHC_sf"/>
</dbReference>
<dbReference type="PANTHER" id="PTHR42648">
    <property type="entry name" value="TRANSPOSASE, PUTATIVE-RELATED"/>
    <property type="match status" value="1"/>
</dbReference>
<dbReference type="GO" id="GO:0004190">
    <property type="term" value="F:aspartic-type endopeptidase activity"/>
    <property type="evidence" value="ECO:0007669"/>
    <property type="project" value="UniProtKB-KW"/>
</dbReference>
<comment type="caution">
    <text evidence="22">The sequence shown here is derived from an EMBL/GenBank/DDBJ whole genome shotgun (WGS) entry which is preliminary data.</text>
</comment>
<keyword evidence="7" id="KW-0064">Aspartyl protease</keyword>
<evidence type="ECO:0000256" key="15">
    <source>
        <dbReference type="ARBA" id="ARBA00023113"/>
    </source>
</evidence>
<dbReference type="Proteomes" id="UP000054721">
    <property type="component" value="Unassembled WGS sequence"/>
</dbReference>
<evidence type="ECO:0000256" key="19">
    <source>
        <dbReference type="SAM" id="MobiDB-lite"/>
    </source>
</evidence>
<evidence type="ECO:0000256" key="3">
    <source>
        <dbReference type="ARBA" id="ARBA00022670"/>
    </source>
</evidence>
<keyword evidence="13" id="KW-0695">RNA-directed DNA polymerase</keyword>
<keyword evidence="10" id="KW-0067">ATP-binding</keyword>
<dbReference type="OrthoDB" id="430476at2759"/>
<gene>
    <name evidence="22" type="ORF">T02_15760</name>
</gene>
<dbReference type="Pfam" id="PF14223">
    <property type="entry name" value="Retrotran_gag_2"/>
    <property type="match status" value="1"/>
</dbReference>
<evidence type="ECO:0000256" key="8">
    <source>
        <dbReference type="ARBA" id="ARBA00022759"/>
    </source>
</evidence>
<dbReference type="InterPro" id="IPR036397">
    <property type="entry name" value="RNaseH_sf"/>
</dbReference>
<keyword evidence="18" id="KW-0863">Zinc-finger</keyword>
<keyword evidence="6" id="KW-0547">Nucleotide-binding</keyword>
<feature type="domain" description="CCHC-type" evidence="20">
    <location>
        <begin position="182"/>
        <end position="198"/>
    </location>
</feature>
<evidence type="ECO:0000256" key="10">
    <source>
        <dbReference type="ARBA" id="ARBA00022840"/>
    </source>
</evidence>
<evidence type="ECO:0000256" key="6">
    <source>
        <dbReference type="ARBA" id="ARBA00022741"/>
    </source>
</evidence>
<dbReference type="PROSITE" id="PS50994">
    <property type="entry name" value="INTEGRASE"/>
    <property type="match status" value="1"/>
</dbReference>
<evidence type="ECO:0000256" key="12">
    <source>
        <dbReference type="ARBA" id="ARBA00022908"/>
    </source>
</evidence>
<keyword evidence="2" id="KW-1188">Viral release from host cell</keyword>
<dbReference type="SMART" id="SM00343">
    <property type="entry name" value="ZnF_C2HC"/>
    <property type="match status" value="1"/>
</dbReference>
<evidence type="ECO:0000256" key="18">
    <source>
        <dbReference type="PROSITE-ProRule" id="PRU00047"/>
    </source>
</evidence>
<dbReference type="InterPro" id="IPR039537">
    <property type="entry name" value="Retrotran_Ty1/copia-like"/>
</dbReference>
<dbReference type="EMBL" id="JYDW01000017">
    <property type="protein sequence ID" value="KRZ61510.1"/>
    <property type="molecule type" value="Genomic_DNA"/>
</dbReference>
<dbReference type="PROSITE" id="PS50158">
    <property type="entry name" value="ZF_CCHC"/>
    <property type="match status" value="1"/>
</dbReference>
<feature type="compositionally biased region" description="Polar residues" evidence="19">
    <location>
        <begin position="640"/>
        <end position="653"/>
    </location>
</feature>
<dbReference type="SUPFAM" id="SSF56672">
    <property type="entry name" value="DNA/RNA polymerases"/>
    <property type="match status" value="1"/>
</dbReference>
<evidence type="ECO:0000256" key="7">
    <source>
        <dbReference type="ARBA" id="ARBA00022750"/>
    </source>
</evidence>
<keyword evidence="8" id="KW-0255">Endonuclease</keyword>
<keyword evidence="18" id="KW-0862">Zinc</keyword>
<keyword evidence="11" id="KW-0460">Magnesium</keyword>
<dbReference type="GO" id="GO:0003676">
    <property type="term" value="F:nucleic acid binding"/>
    <property type="evidence" value="ECO:0007669"/>
    <property type="project" value="InterPro"/>
</dbReference>
<evidence type="ECO:0000256" key="1">
    <source>
        <dbReference type="ARBA" id="ARBA00002180"/>
    </source>
</evidence>
<keyword evidence="4" id="KW-0540">Nuclease</keyword>
<dbReference type="Pfam" id="PF07727">
    <property type="entry name" value="RVT_2"/>
    <property type="match status" value="1"/>
</dbReference>
<keyword evidence="17" id="KW-0511">Multifunctional enzyme</keyword>
<keyword evidence="23" id="KW-1185">Reference proteome</keyword>